<dbReference type="PANTHER" id="PTHR43722">
    <property type="entry name" value="PROLINE IMINOPEPTIDASE"/>
    <property type="match status" value="1"/>
</dbReference>
<evidence type="ECO:0000256" key="4">
    <source>
        <dbReference type="ARBA" id="ARBA00022490"/>
    </source>
</evidence>
<name>A0A4R6YSG8_9GAMM</name>
<keyword evidence="7" id="KW-0732">Signal</keyword>
<evidence type="ECO:0000256" key="5">
    <source>
        <dbReference type="ARBA" id="ARBA00022801"/>
    </source>
</evidence>
<keyword evidence="5 9" id="KW-0378">Hydrolase</keyword>
<dbReference type="InterPro" id="IPR005944">
    <property type="entry name" value="Pro_iminopeptidase"/>
</dbReference>
<evidence type="ECO:0000256" key="2">
    <source>
        <dbReference type="ARBA" id="ARBA00012568"/>
    </source>
</evidence>
<dbReference type="GO" id="GO:0004177">
    <property type="term" value="F:aminopeptidase activity"/>
    <property type="evidence" value="ECO:0007669"/>
    <property type="project" value="UniProtKB-EC"/>
</dbReference>
<keyword evidence="10" id="KW-1185">Reference proteome</keyword>
<dbReference type="InterPro" id="IPR029058">
    <property type="entry name" value="AB_hydrolase_fold"/>
</dbReference>
<dbReference type="InterPro" id="IPR013595">
    <property type="entry name" value="Pept_S33_TAP-like_C"/>
</dbReference>
<keyword evidence="4" id="KW-0963">Cytoplasm</keyword>
<evidence type="ECO:0000313" key="9">
    <source>
        <dbReference type="EMBL" id="TDR41133.1"/>
    </source>
</evidence>
<dbReference type="PANTHER" id="PTHR43722:SF1">
    <property type="entry name" value="PROLINE IMINOPEPTIDASE"/>
    <property type="match status" value="1"/>
</dbReference>
<feature type="chain" id="PRO_5020723620" description="Proline iminopeptidase" evidence="7">
    <location>
        <begin position="24"/>
        <end position="491"/>
    </location>
</feature>
<dbReference type="EC" id="3.4.11.5" evidence="2"/>
<protein>
    <recommendedName>
        <fullName evidence="3">Proline iminopeptidase</fullName>
        <ecNumber evidence="2">3.4.11.5</ecNumber>
    </recommendedName>
    <alternativeName>
        <fullName evidence="6">Prolyl aminopeptidase</fullName>
    </alternativeName>
</protein>
<evidence type="ECO:0000259" key="8">
    <source>
        <dbReference type="Pfam" id="PF08386"/>
    </source>
</evidence>
<dbReference type="GO" id="GO:0005737">
    <property type="term" value="C:cytoplasm"/>
    <property type="evidence" value="ECO:0007669"/>
    <property type="project" value="InterPro"/>
</dbReference>
<accession>A0A4R6YSG8</accession>
<dbReference type="InterPro" id="IPR002410">
    <property type="entry name" value="Peptidase_S33"/>
</dbReference>
<dbReference type="Gene3D" id="3.40.50.1820">
    <property type="entry name" value="alpha/beta hydrolase"/>
    <property type="match status" value="1"/>
</dbReference>
<evidence type="ECO:0000256" key="7">
    <source>
        <dbReference type="SAM" id="SignalP"/>
    </source>
</evidence>
<dbReference type="EMBL" id="SNZH01000011">
    <property type="protein sequence ID" value="TDR41133.1"/>
    <property type="molecule type" value="Genomic_DNA"/>
</dbReference>
<evidence type="ECO:0000256" key="3">
    <source>
        <dbReference type="ARBA" id="ARBA00021843"/>
    </source>
</evidence>
<proteinExistence type="predicted"/>
<evidence type="ECO:0000256" key="1">
    <source>
        <dbReference type="ARBA" id="ARBA00001585"/>
    </source>
</evidence>
<evidence type="ECO:0000256" key="6">
    <source>
        <dbReference type="ARBA" id="ARBA00029605"/>
    </source>
</evidence>
<sequence>MFPAACRAYVVLLFVAMATTATAASADSRPSPAASLAPCTLPGVAHPARCGSIEVPENPDKPDGRQLSLNIVVLPARNGHALPDPVAFLSGGPGQAATSDPAHLSTILAGINEERDLLLLDQRGTGKSAPLRCPLVDAADTAPNLRDIFPPAAIKRCIKALSATADLTQYSLRHFARDLETVRVALGYESLNLYGFSYGTRAAQVYLRTYPKTSRTAYLGSMAPIDADVLLEFPDAAEQTLVRTFDACAADAACHAAFPALRQEFATLLERLDSGSVVVTAAGTNTKVTLSRGRFAERLRSMLYTPESAVSVPWVLHQAHEGNWQPLADGMLDFARSMDAQASMGLFFSITCNEDVAFLREADIRARATPRQFGDFRIRSQQAACALWPRYRVPDGYRKPIQTDVPTMLVSAELDPATPASLAARAAPGYTRHVEVLLRGQGHSGWTDCIGERYAQLLRQGTVEGISRECPATPWPAFQLKAEEAPADGKG</sequence>
<dbReference type="PRINTS" id="PR00793">
    <property type="entry name" value="PROAMNOPTASE"/>
</dbReference>
<dbReference type="GO" id="GO:0006508">
    <property type="term" value="P:proteolysis"/>
    <property type="evidence" value="ECO:0007669"/>
    <property type="project" value="InterPro"/>
</dbReference>
<comment type="caution">
    <text evidence="9">The sequence shown here is derived from an EMBL/GenBank/DDBJ whole genome shotgun (WGS) entry which is preliminary data.</text>
</comment>
<evidence type="ECO:0000313" key="10">
    <source>
        <dbReference type="Proteomes" id="UP000295293"/>
    </source>
</evidence>
<feature type="domain" description="Peptidase S33 tripeptidyl aminopeptidase-like C-terminal" evidence="8">
    <location>
        <begin position="373"/>
        <end position="470"/>
    </location>
</feature>
<dbReference type="AlphaFoldDB" id="A0A4R6YSG8"/>
<dbReference type="SUPFAM" id="SSF53474">
    <property type="entry name" value="alpha/beta-Hydrolases"/>
    <property type="match status" value="1"/>
</dbReference>
<gene>
    <name evidence="9" type="ORF">DFR29_11145</name>
</gene>
<reference evidence="9 10" key="1">
    <citation type="submission" date="2019-03" db="EMBL/GenBank/DDBJ databases">
        <title>Genomic Encyclopedia of Type Strains, Phase IV (KMG-IV): sequencing the most valuable type-strain genomes for metagenomic binning, comparative biology and taxonomic classification.</title>
        <authorList>
            <person name="Goeker M."/>
        </authorList>
    </citation>
    <scope>NUCLEOTIDE SEQUENCE [LARGE SCALE GENOMIC DNA]</scope>
    <source>
        <strain evidence="9 10">DSM 21667</strain>
    </source>
</reference>
<feature type="signal peptide" evidence="7">
    <location>
        <begin position="1"/>
        <end position="23"/>
    </location>
</feature>
<dbReference type="Proteomes" id="UP000295293">
    <property type="component" value="Unassembled WGS sequence"/>
</dbReference>
<comment type="catalytic activity">
    <reaction evidence="1">
        <text>Release of N-terminal proline from a peptide.</text>
        <dbReference type="EC" id="3.4.11.5"/>
    </reaction>
</comment>
<organism evidence="9 10">
    <name type="scientific">Tahibacter aquaticus</name>
    <dbReference type="NCBI Taxonomy" id="520092"/>
    <lineage>
        <taxon>Bacteria</taxon>
        <taxon>Pseudomonadati</taxon>
        <taxon>Pseudomonadota</taxon>
        <taxon>Gammaproteobacteria</taxon>
        <taxon>Lysobacterales</taxon>
        <taxon>Rhodanobacteraceae</taxon>
        <taxon>Tahibacter</taxon>
    </lineage>
</organism>
<dbReference type="Pfam" id="PF08386">
    <property type="entry name" value="Abhydrolase_4"/>
    <property type="match status" value="1"/>
</dbReference>